<dbReference type="STRING" id="316056.RPC_3879"/>
<dbReference type="InterPro" id="IPR029061">
    <property type="entry name" value="THDP-binding"/>
</dbReference>
<evidence type="ECO:0000256" key="3">
    <source>
        <dbReference type="ARBA" id="ARBA00023052"/>
    </source>
</evidence>
<dbReference type="eggNOG" id="COG3959">
    <property type="taxonomic scope" value="Bacteria"/>
</dbReference>
<dbReference type="Pfam" id="PF00456">
    <property type="entry name" value="Transketolase_N"/>
    <property type="match status" value="1"/>
</dbReference>
<evidence type="ECO:0000313" key="5">
    <source>
        <dbReference type="EMBL" id="ABD89408.1"/>
    </source>
</evidence>
<dbReference type="RefSeq" id="WP_011474290.1">
    <property type="nucleotide sequence ID" value="NC_007925.1"/>
</dbReference>
<accession>Q20ZM8</accession>
<dbReference type="GO" id="GO:0004802">
    <property type="term" value="F:transketolase activity"/>
    <property type="evidence" value="ECO:0007669"/>
    <property type="project" value="UniProtKB-EC"/>
</dbReference>
<dbReference type="KEGG" id="rpc:RPC_3879"/>
<dbReference type="InterPro" id="IPR005474">
    <property type="entry name" value="Transketolase_N"/>
</dbReference>
<proteinExistence type="inferred from homology"/>
<organism evidence="5">
    <name type="scientific">Rhodopseudomonas palustris (strain BisB18)</name>
    <dbReference type="NCBI Taxonomy" id="316056"/>
    <lineage>
        <taxon>Bacteria</taxon>
        <taxon>Pseudomonadati</taxon>
        <taxon>Pseudomonadota</taxon>
        <taxon>Alphaproteobacteria</taxon>
        <taxon>Hyphomicrobiales</taxon>
        <taxon>Nitrobacteraceae</taxon>
        <taxon>Rhodopseudomonas</taxon>
    </lineage>
</organism>
<sequence length="279" mass="30208">MALTNREISDLRTNAKIVRRLTIESIAHAGTGHAGSSLSMIEILVLFYFKHLAVDPKHPHWEDRDRFILSKGHGAPGLYATLAHAGYFPTAEMATLRGLGSRLQGHPNAAALPGIDASTGSLGQGLSVAAGLAHGLRIRGQRSRVVCLLGDGEMQEGQNWEAFMVANALRLGNLLAVVDRNGLQNDGPTESIVPLESLVAKAEAFGWHGCEVDGHDFQALNHAIEVAQSRQDRPSLIVARTVKGKGVSFMEDQVKWHHHPLSPEEYRVALSDIELAYGL</sequence>
<dbReference type="PANTHER" id="PTHR47514">
    <property type="entry name" value="TRANSKETOLASE N-TERMINAL SECTION-RELATED"/>
    <property type="match status" value="1"/>
</dbReference>
<reference evidence="5" key="1">
    <citation type="submission" date="2006-03" db="EMBL/GenBank/DDBJ databases">
        <title>Complete sequence of Rhodopseudomonas palustris BisB18.</title>
        <authorList>
            <consortium name="US DOE Joint Genome Institute"/>
            <person name="Copeland A."/>
            <person name="Lucas S."/>
            <person name="Lapidus A."/>
            <person name="Barry K."/>
            <person name="Detter J.C."/>
            <person name="Glavina del Rio T."/>
            <person name="Hammon N."/>
            <person name="Israni S."/>
            <person name="Dalin E."/>
            <person name="Tice H."/>
            <person name="Pitluck S."/>
            <person name="Chain P."/>
            <person name="Malfatti S."/>
            <person name="Shin M."/>
            <person name="Vergez L."/>
            <person name="Schmutz J."/>
            <person name="Larimer F."/>
            <person name="Land M."/>
            <person name="Hauser L."/>
            <person name="Pelletier D.A."/>
            <person name="Kyrpides N."/>
            <person name="Anderson I."/>
            <person name="Oda Y."/>
            <person name="Harwood C.S."/>
            <person name="Richardson P."/>
        </authorList>
    </citation>
    <scope>NUCLEOTIDE SEQUENCE [LARGE SCALE GENOMIC DNA]</scope>
    <source>
        <strain evidence="5">BisB18</strain>
    </source>
</reference>
<dbReference type="CDD" id="cd02012">
    <property type="entry name" value="TPP_TK"/>
    <property type="match status" value="1"/>
</dbReference>
<comment type="cofactor">
    <cofactor evidence="1">
        <name>thiamine diphosphate</name>
        <dbReference type="ChEBI" id="CHEBI:58937"/>
    </cofactor>
</comment>
<evidence type="ECO:0000256" key="1">
    <source>
        <dbReference type="ARBA" id="ARBA00001964"/>
    </source>
</evidence>
<gene>
    <name evidence="5" type="ordered locus">RPC_3879</name>
</gene>
<evidence type="ECO:0000259" key="4">
    <source>
        <dbReference type="Pfam" id="PF00456"/>
    </source>
</evidence>
<dbReference type="HOGENOM" id="CLU_009227_4_1_5"/>
<name>Q20ZM8_RHOPB</name>
<comment type="similarity">
    <text evidence="2">Belongs to the transketolase family.</text>
</comment>
<dbReference type="Gene3D" id="3.40.50.970">
    <property type="match status" value="1"/>
</dbReference>
<dbReference type="PANTHER" id="PTHR47514:SF1">
    <property type="entry name" value="TRANSKETOLASE N-TERMINAL SECTION-RELATED"/>
    <property type="match status" value="1"/>
</dbReference>
<dbReference type="SUPFAM" id="SSF52518">
    <property type="entry name" value="Thiamin diphosphate-binding fold (THDP-binding)"/>
    <property type="match status" value="1"/>
</dbReference>
<keyword evidence="3" id="KW-0786">Thiamine pyrophosphate</keyword>
<feature type="domain" description="Transketolase N-terminal" evidence="4">
    <location>
        <begin position="15"/>
        <end position="266"/>
    </location>
</feature>
<protein>
    <submittedName>
        <fullName evidence="5">Transketolase subunit A</fullName>
        <ecNumber evidence="5">2.2.1.1</ecNumber>
    </submittedName>
</protein>
<keyword evidence="5" id="KW-0808">Transferase</keyword>
<dbReference type="AlphaFoldDB" id="Q20ZM8"/>
<dbReference type="EMBL" id="CP000301">
    <property type="protein sequence ID" value="ABD89408.1"/>
    <property type="molecule type" value="Genomic_DNA"/>
</dbReference>
<dbReference type="EC" id="2.2.1.1" evidence="5"/>
<evidence type="ECO:0000256" key="2">
    <source>
        <dbReference type="ARBA" id="ARBA00007131"/>
    </source>
</evidence>